<proteinExistence type="predicted"/>
<gene>
    <name evidence="2" type="ORF">NA8A_16858</name>
</gene>
<keyword evidence="1" id="KW-0732">Signal</keyword>
<reference evidence="2 3" key="1">
    <citation type="journal article" date="2012" name="J. Bacteriol.">
        <title>Genome Sequence of Nitratireductor indicus Type Strain C115.</title>
        <authorList>
            <person name="Lai Q."/>
            <person name="Li G."/>
            <person name="Yu Z."/>
            <person name="Shao Z."/>
        </authorList>
    </citation>
    <scope>NUCLEOTIDE SEQUENCE [LARGE SCALE GENOMIC DNA]</scope>
    <source>
        <strain evidence="2 3">C115</strain>
    </source>
</reference>
<dbReference type="PATRIC" id="fig|1231190.3.peg.3487"/>
<keyword evidence="3" id="KW-1185">Reference proteome</keyword>
<sequence length="114" mass="12011">MKTVQILLAGLAALSVSGCVSAGNVDKTVELSVGQTRHLTAYRAEGCGGTPPSFAALAPRLPKSKVVRYSDGGPSSRNSRQCGKRVPTRAINATGIAKGEEVNRYQDTIRIVVR</sequence>
<evidence type="ECO:0008006" key="4">
    <source>
        <dbReference type="Google" id="ProtNLM"/>
    </source>
</evidence>
<comment type="caution">
    <text evidence="2">The sequence shown here is derived from an EMBL/GenBank/DDBJ whole genome shotgun (WGS) entry which is preliminary data.</text>
</comment>
<dbReference type="EMBL" id="AMSI01000012">
    <property type="protein sequence ID" value="EKF41183.1"/>
    <property type="molecule type" value="Genomic_DNA"/>
</dbReference>
<dbReference type="STRING" id="721133.SAMN05216176_108146"/>
<dbReference type="eggNOG" id="ENOG502ZPIF">
    <property type="taxonomic scope" value="Bacteria"/>
</dbReference>
<accession>K2N114</accession>
<protein>
    <recommendedName>
        <fullName evidence="4">Lipoprotein</fullName>
    </recommendedName>
</protein>
<dbReference type="RefSeq" id="WP_009451573.1">
    <property type="nucleotide sequence ID" value="NZ_AMSI01000012.1"/>
</dbReference>
<organism evidence="2 3">
    <name type="scientific">Nitratireductor indicus C115</name>
    <dbReference type="NCBI Taxonomy" id="1231190"/>
    <lineage>
        <taxon>Bacteria</taxon>
        <taxon>Pseudomonadati</taxon>
        <taxon>Pseudomonadota</taxon>
        <taxon>Alphaproteobacteria</taxon>
        <taxon>Hyphomicrobiales</taxon>
        <taxon>Phyllobacteriaceae</taxon>
        <taxon>Nitratireductor</taxon>
    </lineage>
</organism>
<dbReference type="PROSITE" id="PS51257">
    <property type="entry name" value="PROKAR_LIPOPROTEIN"/>
    <property type="match status" value="1"/>
</dbReference>
<name>K2N114_9HYPH</name>
<feature type="chain" id="PRO_5003861792" description="Lipoprotein" evidence="1">
    <location>
        <begin position="23"/>
        <end position="114"/>
    </location>
</feature>
<evidence type="ECO:0000313" key="3">
    <source>
        <dbReference type="Proteomes" id="UP000007374"/>
    </source>
</evidence>
<feature type="signal peptide" evidence="1">
    <location>
        <begin position="1"/>
        <end position="22"/>
    </location>
</feature>
<evidence type="ECO:0000313" key="2">
    <source>
        <dbReference type="EMBL" id="EKF41183.1"/>
    </source>
</evidence>
<dbReference type="AlphaFoldDB" id="K2N114"/>
<evidence type="ECO:0000256" key="1">
    <source>
        <dbReference type="SAM" id="SignalP"/>
    </source>
</evidence>
<dbReference type="Proteomes" id="UP000007374">
    <property type="component" value="Unassembled WGS sequence"/>
</dbReference>